<keyword evidence="2" id="KW-0521">NADP</keyword>
<dbReference type="InterPro" id="IPR051164">
    <property type="entry name" value="NmrA-like_oxidored"/>
</dbReference>
<comment type="similarity">
    <text evidence="1">Belongs to the NmrA-type oxidoreductase family.</text>
</comment>
<evidence type="ECO:0000259" key="3">
    <source>
        <dbReference type="Pfam" id="PF05368"/>
    </source>
</evidence>
<evidence type="ECO:0000313" key="5">
    <source>
        <dbReference type="Proteomes" id="UP000232163"/>
    </source>
</evidence>
<dbReference type="OrthoDB" id="9798669at2"/>
<gene>
    <name evidence="4" type="ORF">B5P45_28240</name>
</gene>
<reference evidence="4 5" key="1">
    <citation type="journal article" date="2017" name="Int J Environ Stud">
        <title>Does the Miocene-Pliocene relict legume Oxytropis triphylla form nitrogen-fixing nodules with a combination of bacterial strains?</title>
        <authorList>
            <person name="Safronova V."/>
            <person name="Belimov A."/>
            <person name="Sazanova A."/>
            <person name="Kuznetsova I."/>
            <person name="Popova J."/>
            <person name="Andronov E."/>
            <person name="Verkhozina A."/>
            <person name="Tikhonovich I."/>
        </authorList>
    </citation>
    <scope>NUCLEOTIDE SEQUENCE [LARGE SCALE GENOMIC DNA]</scope>
    <source>
        <strain evidence="4 5">Tri-38</strain>
    </source>
</reference>
<dbReference type="Gene3D" id="3.90.25.10">
    <property type="entry name" value="UDP-galactose 4-epimerase, domain 1"/>
    <property type="match status" value="1"/>
</dbReference>
<name>A0A2N9VPT7_9HYPH</name>
<dbReference type="CDD" id="cd05251">
    <property type="entry name" value="NmrA_like_SDR_a"/>
    <property type="match status" value="1"/>
</dbReference>
<protein>
    <submittedName>
        <fullName evidence="4">NmrA family protein</fullName>
    </submittedName>
</protein>
<dbReference type="InterPro" id="IPR008030">
    <property type="entry name" value="NmrA-like"/>
</dbReference>
<dbReference type="Gene3D" id="3.40.50.720">
    <property type="entry name" value="NAD(P)-binding Rossmann-like Domain"/>
    <property type="match status" value="1"/>
</dbReference>
<dbReference type="AlphaFoldDB" id="A0A2N9VPT7"/>
<sequence length="330" mass="36615">MIQADTTKPLITVVGASSKQGRSVAEALLDSGRYRVRALTRRRDSQPAQILAQKGAEVVVAPLELGMEAELTAAMSGSYGAFLMTPPIVKVPPEELELTLGMELANAAVAAGVEHVVFSGLENVEARTSGTKWAPHFTDKAKVEDYIRSLPVRSSFVYLAFYYTNFLEYYVPQRGADGITFAIYLPPHIPMPFCDPLTAAGPAVREIFDHPTQYAGKTLPVIGEFLSAQEMVDTFVRVTGQRAHYASAYSREDLLRHFPNFAADEHLVRELVGMVEYAVEYGYYAPDRDLMWSRKIDPHALTWEQFVKHSNWQGDLLSYAATSEAELLST</sequence>
<dbReference type="RefSeq" id="WP_100002878.1">
    <property type="nucleotide sequence ID" value="NZ_CP017942.1"/>
</dbReference>
<comment type="caution">
    <text evidence="4">The sequence shown here is derived from an EMBL/GenBank/DDBJ whole genome shotgun (WGS) entry which is preliminary data.</text>
</comment>
<dbReference type="PANTHER" id="PTHR42748">
    <property type="entry name" value="NITROGEN METABOLITE REPRESSION PROTEIN NMRA FAMILY MEMBER"/>
    <property type="match status" value="1"/>
</dbReference>
<dbReference type="Proteomes" id="UP000232163">
    <property type="component" value="Unassembled WGS sequence"/>
</dbReference>
<dbReference type="EMBL" id="MZMT01000061">
    <property type="protein sequence ID" value="PIO41505.1"/>
    <property type="molecule type" value="Genomic_DNA"/>
</dbReference>
<keyword evidence="5" id="KW-1185">Reference proteome</keyword>
<dbReference type="PANTHER" id="PTHR42748:SF7">
    <property type="entry name" value="NMRA LIKE REDOX SENSOR 1-RELATED"/>
    <property type="match status" value="1"/>
</dbReference>
<dbReference type="Pfam" id="PF05368">
    <property type="entry name" value="NmrA"/>
    <property type="match status" value="1"/>
</dbReference>
<evidence type="ECO:0000313" key="4">
    <source>
        <dbReference type="EMBL" id="PIO41505.1"/>
    </source>
</evidence>
<evidence type="ECO:0000256" key="1">
    <source>
        <dbReference type="ARBA" id="ARBA00006328"/>
    </source>
</evidence>
<feature type="domain" description="NmrA-like" evidence="3">
    <location>
        <begin position="8"/>
        <end position="306"/>
    </location>
</feature>
<dbReference type="KEGG" id="pht:BLM14_25040"/>
<accession>A0A2N9VPT7</accession>
<proteinExistence type="inferred from homology"/>
<dbReference type="InterPro" id="IPR036291">
    <property type="entry name" value="NAD(P)-bd_dom_sf"/>
</dbReference>
<dbReference type="SUPFAM" id="SSF51735">
    <property type="entry name" value="NAD(P)-binding Rossmann-fold domains"/>
    <property type="match status" value="1"/>
</dbReference>
<organism evidence="4 5">
    <name type="scientific">Phyllobacterium zundukense</name>
    <dbReference type="NCBI Taxonomy" id="1867719"/>
    <lineage>
        <taxon>Bacteria</taxon>
        <taxon>Pseudomonadati</taxon>
        <taxon>Pseudomonadota</taxon>
        <taxon>Alphaproteobacteria</taxon>
        <taxon>Hyphomicrobiales</taxon>
        <taxon>Phyllobacteriaceae</taxon>
        <taxon>Phyllobacterium</taxon>
    </lineage>
</organism>
<evidence type="ECO:0000256" key="2">
    <source>
        <dbReference type="ARBA" id="ARBA00022857"/>
    </source>
</evidence>